<dbReference type="InterPro" id="IPR050143">
    <property type="entry name" value="TRIM/RBCC"/>
</dbReference>
<organism evidence="9 10">
    <name type="scientific">Ornithorhynchus anatinus</name>
    <name type="common">Duckbill platypus</name>
    <dbReference type="NCBI Taxonomy" id="9258"/>
    <lineage>
        <taxon>Eukaryota</taxon>
        <taxon>Metazoa</taxon>
        <taxon>Chordata</taxon>
        <taxon>Craniata</taxon>
        <taxon>Vertebrata</taxon>
        <taxon>Euteleostomi</taxon>
        <taxon>Mammalia</taxon>
        <taxon>Monotremata</taxon>
        <taxon>Ornithorhynchidae</taxon>
        <taxon>Ornithorhynchus</taxon>
    </lineage>
</organism>
<accession>F7FJS5</accession>
<sequence>REAAMASEFLVESLCYQPVNINCGHSFCLSCISEVLEKLEGNPPAESYSCPQCQASFQQENIQPNRQLGNVADTLRTLGIEPGASLRQNLCQLHKESLKLFCEEDGKTICVVCDKSQEHHRHNTILIKEATLTFKVGNLGLDTERKGSLYFSLLQWKLTVQKQTLAREFEKMHHFLADEEQRQLQELEQEGRQTLKRLRKSEAMLTKSSHTLEELITDLKRRCQAPAMELLRVHGSYFLPRSEGWILPTPDNIPTDLKSSIQIPGQREMLLTFSADISLDAKTANPYLVLSGDGRSVSCGETDQDVPASPDRFSRYSAVLGSQGFTKGRYYWEVSVAGKTQWHLGVCRHSVDRKGEVTHRSQDGYWLLLLRKGGEYKTSTSPSTPFSPCQNVSFCSVTDQTHIFTFSGCSFPELLRPYFNPGLSDNGKNLTPLTICPVGRRGN</sequence>
<evidence type="ECO:0000259" key="7">
    <source>
        <dbReference type="PROSITE" id="PS50119"/>
    </source>
</evidence>
<dbReference type="InterPro" id="IPR003877">
    <property type="entry name" value="SPRY_dom"/>
</dbReference>
<evidence type="ECO:0000259" key="8">
    <source>
        <dbReference type="PROSITE" id="PS50188"/>
    </source>
</evidence>
<evidence type="ECO:0000313" key="10">
    <source>
        <dbReference type="Proteomes" id="UP000002279"/>
    </source>
</evidence>
<dbReference type="Pfam" id="PF15227">
    <property type="entry name" value="zf-C3HC4_4"/>
    <property type="match status" value="1"/>
</dbReference>
<reference evidence="9" key="2">
    <citation type="submission" date="2025-09" db="UniProtKB">
        <authorList>
            <consortium name="Ensembl"/>
        </authorList>
    </citation>
    <scope>IDENTIFICATION</scope>
    <source>
        <strain evidence="9">Glennie</strain>
    </source>
</reference>
<dbReference type="SMART" id="SM00449">
    <property type="entry name" value="SPRY"/>
    <property type="match status" value="1"/>
</dbReference>
<keyword evidence="3" id="KW-0862">Zinc</keyword>
<dbReference type="CDD" id="cd13733">
    <property type="entry name" value="SPRY_PRY_C-I_1"/>
    <property type="match status" value="1"/>
</dbReference>
<dbReference type="PRINTS" id="PR01407">
    <property type="entry name" value="BUTYPHLNCDUF"/>
</dbReference>
<dbReference type="SUPFAM" id="SSF57845">
    <property type="entry name" value="B-box zinc-binding domain"/>
    <property type="match status" value="1"/>
</dbReference>
<feature type="coiled-coil region" evidence="5">
    <location>
        <begin position="177"/>
        <end position="204"/>
    </location>
</feature>
<dbReference type="InterPro" id="IPR043136">
    <property type="entry name" value="B30.2/SPRY_sf"/>
</dbReference>
<dbReference type="Bgee" id="ENSOANG00000008369">
    <property type="expression patterns" value="Expressed in ovary and 4 other cell types or tissues"/>
</dbReference>
<dbReference type="AlphaFoldDB" id="F7FJS5"/>
<evidence type="ECO:0000256" key="2">
    <source>
        <dbReference type="ARBA" id="ARBA00022771"/>
    </source>
</evidence>
<dbReference type="PANTHER" id="PTHR24103">
    <property type="entry name" value="E3 UBIQUITIN-PROTEIN LIGASE TRIM"/>
    <property type="match status" value="1"/>
</dbReference>
<keyword evidence="5" id="KW-0175">Coiled coil</keyword>
<dbReference type="InterPro" id="IPR013320">
    <property type="entry name" value="ConA-like_dom_sf"/>
</dbReference>
<name>F7FJS5_ORNAN</name>
<evidence type="ECO:0000256" key="1">
    <source>
        <dbReference type="ARBA" id="ARBA00022723"/>
    </source>
</evidence>
<evidence type="ECO:0000259" key="6">
    <source>
        <dbReference type="PROSITE" id="PS50089"/>
    </source>
</evidence>
<dbReference type="eggNOG" id="KOG2177">
    <property type="taxonomic scope" value="Eukaryota"/>
</dbReference>
<feature type="domain" description="B box-type" evidence="7">
    <location>
        <begin position="86"/>
        <end position="127"/>
    </location>
</feature>
<dbReference type="InterPro" id="IPR003879">
    <property type="entry name" value="Butyrophylin_SPRY"/>
</dbReference>
<reference evidence="9" key="1">
    <citation type="submission" date="2025-08" db="UniProtKB">
        <authorList>
            <consortium name="Ensembl"/>
        </authorList>
    </citation>
    <scope>IDENTIFICATION</scope>
    <source>
        <strain evidence="9">Glennie</strain>
    </source>
</reference>
<dbReference type="PROSITE" id="PS50188">
    <property type="entry name" value="B302_SPRY"/>
    <property type="match status" value="1"/>
</dbReference>
<keyword evidence="2 4" id="KW-0863">Zinc-finger</keyword>
<dbReference type="InterPro" id="IPR006574">
    <property type="entry name" value="PRY"/>
</dbReference>
<dbReference type="SMART" id="SM00336">
    <property type="entry name" value="BBOX"/>
    <property type="match status" value="1"/>
</dbReference>
<dbReference type="SMART" id="SM00589">
    <property type="entry name" value="PRY"/>
    <property type="match status" value="1"/>
</dbReference>
<keyword evidence="10" id="KW-1185">Reference proteome</keyword>
<dbReference type="Pfam" id="PF00643">
    <property type="entry name" value="zf-B_box"/>
    <property type="match status" value="1"/>
</dbReference>
<dbReference type="Ensembl" id="ENSOANT00000017738.2">
    <property type="protein sequence ID" value="ENSOANP00000017735.2"/>
    <property type="gene ID" value="ENSOANG00000008369.3"/>
</dbReference>
<dbReference type="Proteomes" id="UP000002279">
    <property type="component" value="Unplaced"/>
</dbReference>
<feature type="domain" description="B30.2/SPRY" evidence="8">
    <location>
        <begin position="257"/>
        <end position="443"/>
    </location>
</feature>
<dbReference type="HOGENOM" id="CLU_013137_0_0_1"/>
<dbReference type="PROSITE" id="PS50119">
    <property type="entry name" value="ZF_BBOX"/>
    <property type="match status" value="1"/>
</dbReference>
<dbReference type="PROSITE" id="PS00518">
    <property type="entry name" value="ZF_RING_1"/>
    <property type="match status" value="1"/>
</dbReference>
<dbReference type="GeneTree" id="ENSGT00940000154126"/>
<feature type="domain" description="RING-type" evidence="6">
    <location>
        <begin position="23"/>
        <end position="54"/>
    </location>
</feature>
<dbReference type="InterPro" id="IPR000315">
    <property type="entry name" value="Znf_B-box"/>
</dbReference>
<dbReference type="Gene3D" id="3.30.160.60">
    <property type="entry name" value="Classic Zinc Finger"/>
    <property type="match status" value="1"/>
</dbReference>
<dbReference type="SUPFAM" id="SSF57850">
    <property type="entry name" value="RING/U-box"/>
    <property type="match status" value="1"/>
</dbReference>
<dbReference type="Pfam" id="PF13765">
    <property type="entry name" value="PRY"/>
    <property type="match status" value="1"/>
</dbReference>
<evidence type="ECO:0000256" key="3">
    <source>
        <dbReference type="ARBA" id="ARBA00022833"/>
    </source>
</evidence>
<dbReference type="InterPro" id="IPR001870">
    <property type="entry name" value="B30.2/SPRY"/>
</dbReference>
<protein>
    <submittedName>
        <fullName evidence="9">Uncharacterized protein</fullName>
    </submittedName>
</protein>
<evidence type="ECO:0000256" key="4">
    <source>
        <dbReference type="PROSITE-ProRule" id="PRU00024"/>
    </source>
</evidence>
<keyword evidence="1" id="KW-0479">Metal-binding</keyword>
<dbReference type="Pfam" id="PF00622">
    <property type="entry name" value="SPRY"/>
    <property type="match status" value="1"/>
</dbReference>
<evidence type="ECO:0000313" key="9">
    <source>
        <dbReference type="Ensembl" id="ENSOANP00000017735.2"/>
    </source>
</evidence>
<dbReference type="PROSITE" id="PS50089">
    <property type="entry name" value="ZF_RING_2"/>
    <property type="match status" value="1"/>
</dbReference>
<dbReference type="InterPro" id="IPR013083">
    <property type="entry name" value="Znf_RING/FYVE/PHD"/>
</dbReference>
<dbReference type="InterPro" id="IPR001841">
    <property type="entry name" value="Znf_RING"/>
</dbReference>
<dbReference type="SUPFAM" id="SSF49899">
    <property type="entry name" value="Concanavalin A-like lectins/glucanases"/>
    <property type="match status" value="1"/>
</dbReference>
<dbReference type="Gene3D" id="2.60.120.920">
    <property type="match status" value="1"/>
</dbReference>
<proteinExistence type="predicted"/>
<dbReference type="InterPro" id="IPR017907">
    <property type="entry name" value="Znf_RING_CS"/>
</dbReference>
<evidence type="ECO:0000256" key="5">
    <source>
        <dbReference type="SAM" id="Coils"/>
    </source>
</evidence>
<dbReference type="FunFam" id="2.60.120.920:FF:000004">
    <property type="entry name" value="Butyrophilin subfamily 1 member A1"/>
    <property type="match status" value="1"/>
</dbReference>
<dbReference type="Gene3D" id="3.30.40.10">
    <property type="entry name" value="Zinc/RING finger domain, C3HC4 (zinc finger)"/>
    <property type="match status" value="1"/>
</dbReference>
<dbReference type="GO" id="GO:0008270">
    <property type="term" value="F:zinc ion binding"/>
    <property type="evidence" value="ECO:0007669"/>
    <property type="project" value="UniProtKB-KW"/>
</dbReference>